<dbReference type="AlphaFoldDB" id="A0AAW5EYK5"/>
<sequence>MEIEVFRNWQNKYGMPDLNDLTFANTEQKCIKYDFRKEFGICGKKPYLENECQILR</sequence>
<dbReference type="RefSeq" id="WP_003500203.1">
    <property type="nucleotide sequence ID" value="NZ_BAABZD010000001.1"/>
</dbReference>
<comment type="caution">
    <text evidence="1">The sequence shown here is derived from an EMBL/GenBank/DDBJ whole genome shotgun (WGS) entry which is preliminary data.</text>
</comment>
<name>A0AAW5EYK5_CLOSY</name>
<organism evidence="1 2">
    <name type="scientific">Clostridium symbiosum</name>
    <name type="common">Bacteroides symbiosus</name>
    <dbReference type="NCBI Taxonomy" id="1512"/>
    <lineage>
        <taxon>Bacteria</taxon>
        <taxon>Bacillati</taxon>
        <taxon>Bacillota</taxon>
        <taxon>Clostridia</taxon>
        <taxon>Lachnospirales</taxon>
        <taxon>Lachnospiraceae</taxon>
        <taxon>Otoolea</taxon>
    </lineage>
</organism>
<dbReference type="EMBL" id="JAINVB010000001">
    <property type="protein sequence ID" value="MCK0085091.1"/>
    <property type="molecule type" value="Genomic_DNA"/>
</dbReference>
<evidence type="ECO:0000313" key="1">
    <source>
        <dbReference type="EMBL" id="MCK0085091.1"/>
    </source>
</evidence>
<accession>A0AAW5EYK5</accession>
<gene>
    <name evidence="1" type="ORF">K5I21_04205</name>
</gene>
<dbReference type="Proteomes" id="UP001203136">
    <property type="component" value="Unassembled WGS sequence"/>
</dbReference>
<evidence type="ECO:0000313" key="2">
    <source>
        <dbReference type="Proteomes" id="UP001203136"/>
    </source>
</evidence>
<reference evidence="1" key="1">
    <citation type="journal article" date="2022" name="Cell Host Microbe">
        <title>Colonization of the live biotherapeutic product VE303 and modulation of the microbiota and metabolites in healthy volunteers.</title>
        <authorList>
            <person name="Dsouza M."/>
            <person name="Menon R."/>
            <person name="Crossette E."/>
            <person name="Bhattarai S.K."/>
            <person name="Schneider J."/>
            <person name="Kim Y.G."/>
            <person name="Reddy S."/>
            <person name="Caballero S."/>
            <person name="Felix C."/>
            <person name="Cornacchione L."/>
            <person name="Hendrickson J."/>
            <person name="Watson A.R."/>
            <person name="Minot S.S."/>
            <person name="Greenfield N."/>
            <person name="Schopf L."/>
            <person name="Szabady R."/>
            <person name="Patarroyo J."/>
            <person name="Smith W."/>
            <person name="Harrison P."/>
            <person name="Kuijper E.J."/>
            <person name="Kelly C.P."/>
            <person name="Olle B."/>
            <person name="Bobilev D."/>
            <person name="Silber J.L."/>
            <person name="Bucci V."/>
            <person name="Roberts B."/>
            <person name="Faith J."/>
            <person name="Norman J.M."/>
        </authorList>
    </citation>
    <scope>NUCLEOTIDE SEQUENCE</scope>
    <source>
        <strain evidence="1">VE303-04</strain>
    </source>
</reference>
<protein>
    <submittedName>
        <fullName evidence="1">Uncharacterized protein</fullName>
    </submittedName>
</protein>
<proteinExistence type="predicted"/>